<keyword evidence="3" id="KW-1185">Reference proteome</keyword>
<feature type="signal peptide" evidence="1">
    <location>
        <begin position="1"/>
        <end position="20"/>
    </location>
</feature>
<evidence type="ECO:0000313" key="3">
    <source>
        <dbReference type="Proteomes" id="UP000323142"/>
    </source>
</evidence>
<dbReference type="RefSeq" id="WP_149820565.1">
    <property type="nucleotide sequence ID" value="NZ_VUOA01000034.1"/>
</dbReference>
<keyword evidence="1" id="KW-0732">Signal</keyword>
<evidence type="ECO:0000313" key="2">
    <source>
        <dbReference type="EMBL" id="KAA2235640.1"/>
    </source>
</evidence>
<dbReference type="AlphaFoldDB" id="A0A5B2VB29"/>
<accession>A0A5B2VB29</accession>
<evidence type="ECO:0008006" key="4">
    <source>
        <dbReference type="Google" id="ProtNLM"/>
    </source>
</evidence>
<evidence type="ECO:0000256" key="1">
    <source>
        <dbReference type="SAM" id="SignalP"/>
    </source>
</evidence>
<sequence>MRTQWILTLAALLVGTPARAQGLPNIPGLGAPQAETPGQKRAFCGHVAMAAVRCGTLDVVGLTTCLVRTLPPRDSVRIARVAQAANGNAGAVLTECGVAGGR</sequence>
<comment type="caution">
    <text evidence="2">The sequence shown here is derived from an EMBL/GenBank/DDBJ whole genome shotgun (WGS) entry which is preliminary data.</text>
</comment>
<name>A0A5B2VB29_9HYPH</name>
<reference evidence="2 3" key="1">
    <citation type="submission" date="2019-09" db="EMBL/GenBank/DDBJ databases">
        <title>Salinarimonas rosea gen. nov., sp. nov., a new member of the a-2 subgroup of the Proteobacteria.</title>
        <authorList>
            <person name="Liu J."/>
        </authorList>
    </citation>
    <scope>NUCLEOTIDE SEQUENCE [LARGE SCALE GENOMIC DNA]</scope>
    <source>
        <strain evidence="2 3">BN140002</strain>
    </source>
</reference>
<dbReference type="EMBL" id="VUOA01000034">
    <property type="protein sequence ID" value="KAA2235640.1"/>
    <property type="molecule type" value="Genomic_DNA"/>
</dbReference>
<protein>
    <recommendedName>
        <fullName evidence="4">UrcA family protein</fullName>
    </recommendedName>
</protein>
<proteinExistence type="predicted"/>
<dbReference type="Proteomes" id="UP000323142">
    <property type="component" value="Unassembled WGS sequence"/>
</dbReference>
<reference evidence="2 3" key="2">
    <citation type="submission" date="2019-09" db="EMBL/GenBank/DDBJ databases">
        <authorList>
            <person name="Jin C."/>
        </authorList>
    </citation>
    <scope>NUCLEOTIDE SEQUENCE [LARGE SCALE GENOMIC DNA]</scope>
    <source>
        <strain evidence="2 3">BN140002</strain>
    </source>
</reference>
<organism evidence="2 3">
    <name type="scientific">Salinarimonas soli</name>
    <dbReference type="NCBI Taxonomy" id="1638099"/>
    <lineage>
        <taxon>Bacteria</taxon>
        <taxon>Pseudomonadati</taxon>
        <taxon>Pseudomonadota</taxon>
        <taxon>Alphaproteobacteria</taxon>
        <taxon>Hyphomicrobiales</taxon>
        <taxon>Salinarimonadaceae</taxon>
        <taxon>Salinarimonas</taxon>
    </lineage>
</organism>
<feature type="chain" id="PRO_5022964083" description="UrcA family protein" evidence="1">
    <location>
        <begin position="21"/>
        <end position="102"/>
    </location>
</feature>
<gene>
    <name evidence="2" type="ORF">F0L46_19300</name>
</gene>